<dbReference type="GeneID" id="4839639"/>
<keyword evidence="4 9" id="KW-0547">Nucleotide-binding</keyword>
<dbReference type="SUPFAM" id="SSF56112">
    <property type="entry name" value="Protein kinase-like (PK-like)"/>
    <property type="match status" value="1"/>
</dbReference>
<dbReference type="RefSeq" id="XP_001385086.2">
    <property type="nucleotide sequence ID" value="XM_001385049.1"/>
</dbReference>
<feature type="binding site" evidence="9">
    <location>
        <position position="275"/>
    </location>
    <ligand>
        <name>ATP</name>
        <dbReference type="ChEBI" id="CHEBI:30616"/>
    </ligand>
</feature>
<evidence type="ECO:0000256" key="9">
    <source>
        <dbReference type="PROSITE-ProRule" id="PRU10141"/>
    </source>
</evidence>
<feature type="region of interest" description="Disordered" evidence="10">
    <location>
        <begin position="1"/>
        <end position="40"/>
    </location>
</feature>
<dbReference type="InParanoid" id="A3LV32"/>
<dbReference type="Proteomes" id="UP000002258">
    <property type="component" value="Chromosome 5"/>
</dbReference>
<feature type="compositionally biased region" description="Low complexity" evidence="10">
    <location>
        <begin position="62"/>
        <end position="79"/>
    </location>
</feature>
<feature type="compositionally biased region" description="Basic and acidic residues" evidence="10">
    <location>
        <begin position="120"/>
        <end position="138"/>
    </location>
</feature>
<accession>A3LV32</accession>
<dbReference type="PANTHER" id="PTHR24346:SF30">
    <property type="entry name" value="MATERNAL EMBRYONIC LEUCINE ZIPPER KINASE"/>
    <property type="match status" value="1"/>
</dbReference>
<keyword evidence="2" id="KW-0723">Serine/threonine-protein kinase</keyword>
<dbReference type="GO" id="GO:0004674">
    <property type="term" value="F:protein serine/threonine kinase activity"/>
    <property type="evidence" value="ECO:0007669"/>
    <property type="project" value="UniProtKB-KW"/>
</dbReference>
<feature type="compositionally biased region" description="Low complexity" evidence="10">
    <location>
        <begin position="20"/>
        <end position="34"/>
    </location>
</feature>
<evidence type="ECO:0000256" key="4">
    <source>
        <dbReference type="ARBA" id="ARBA00022741"/>
    </source>
</evidence>
<dbReference type="OMA" id="DHAFRDY"/>
<evidence type="ECO:0000256" key="10">
    <source>
        <dbReference type="SAM" id="MobiDB-lite"/>
    </source>
</evidence>
<dbReference type="SMART" id="SM00220">
    <property type="entry name" value="S_TKc"/>
    <property type="match status" value="1"/>
</dbReference>
<dbReference type="GO" id="GO:0005737">
    <property type="term" value="C:cytoplasm"/>
    <property type="evidence" value="ECO:0007669"/>
    <property type="project" value="TreeGrafter"/>
</dbReference>
<evidence type="ECO:0000256" key="6">
    <source>
        <dbReference type="ARBA" id="ARBA00022840"/>
    </source>
</evidence>
<feature type="region of interest" description="Disordered" evidence="10">
    <location>
        <begin position="582"/>
        <end position="712"/>
    </location>
</feature>
<dbReference type="STRING" id="322104.A3LV32"/>
<keyword evidence="6 9" id="KW-0067">ATP-binding</keyword>
<dbReference type="AlphaFoldDB" id="A3LV32"/>
<dbReference type="EC" id="2.7.11.1" evidence="1"/>
<organism evidence="12 13">
    <name type="scientific">Scheffersomyces stipitis (strain ATCC 58785 / CBS 6054 / NBRC 10063 / NRRL Y-11545)</name>
    <name type="common">Yeast</name>
    <name type="synonym">Pichia stipitis</name>
    <dbReference type="NCBI Taxonomy" id="322104"/>
    <lineage>
        <taxon>Eukaryota</taxon>
        <taxon>Fungi</taxon>
        <taxon>Dikarya</taxon>
        <taxon>Ascomycota</taxon>
        <taxon>Saccharomycotina</taxon>
        <taxon>Pichiomycetes</taxon>
        <taxon>Debaryomycetaceae</taxon>
        <taxon>Scheffersomyces</taxon>
    </lineage>
</organism>
<dbReference type="Gene3D" id="1.10.510.10">
    <property type="entry name" value="Transferase(Phosphotransferase) domain 1"/>
    <property type="match status" value="1"/>
</dbReference>
<dbReference type="PANTHER" id="PTHR24346">
    <property type="entry name" value="MAP/MICROTUBULE AFFINITY-REGULATING KINASE"/>
    <property type="match status" value="1"/>
</dbReference>
<comment type="catalytic activity">
    <reaction evidence="8">
        <text>L-seryl-[protein] + ATP = O-phospho-L-seryl-[protein] + ADP + H(+)</text>
        <dbReference type="Rhea" id="RHEA:17989"/>
        <dbReference type="Rhea" id="RHEA-COMP:9863"/>
        <dbReference type="Rhea" id="RHEA-COMP:11604"/>
        <dbReference type="ChEBI" id="CHEBI:15378"/>
        <dbReference type="ChEBI" id="CHEBI:29999"/>
        <dbReference type="ChEBI" id="CHEBI:30616"/>
        <dbReference type="ChEBI" id="CHEBI:83421"/>
        <dbReference type="ChEBI" id="CHEBI:456216"/>
        <dbReference type="EC" id="2.7.11.1"/>
    </reaction>
</comment>
<dbReference type="FunCoup" id="A3LV32">
    <property type="interactions" value="294"/>
</dbReference>
<keyword evidence="3" id="KW-0808">Transferase</keyword>
<dbReference type="GO" id="GO:0005524">
    <property type="term" value="F:ATP binding"/>
    <property type="evidence" value="ECO:0007669"/>
    <property type="project" value="UniProtKB-UniRule"/>
</dbReference>
<evidence type="ECO:0000256" key="1">
    <source>
        <dbReference type="ARBA" id="ARBA00012513"/>
    </source>
</evidence>
<evidence type="ECO:0000259" key="11">
    <source>
        <dbReference type="PROSITE" id="PS50011"/>
    </source>
</evidence>
<evidence type="ECO:0000256" key="3">
    <source>
        <dbReference type="ARBA" id="ARBA00022679"/>
    </source>
</evidence>
<evidence type="ECO:0000256" key="7">
    <source>
        <dbReference type="ARBA" id="ARBA00047899"/>
    </source>
</evidence>
<keyword evidence="13" id="KW-1185">Reference proteome</keyword>
<reference evidence="12 13" key="1">
    <citation type="journal article" date="2007" name="Nat. Biotechnol.">
        <title>Genome sequence of the lignocellulose-bioconverting and xylose-fermenting yeast Pichia stipitis.</title>
        <authorList>
            <person name="Jeffries T.W."/>
            <person name="Grigoriev I.V."/>
            <person name="Grimwood J."/>
            <person name="Laplaza J.M."/>
            <person name="Aerts A."/>
            <person name="Salamov A."/>
            <person name="Schmutz J."/>
            <person name="Lindquist E."/>
            <person name="Dehal P."/>
            <person name="Shapiro H."/>
            <person name="Jin Y.S."/>
            <person name="Passoth V."/>
            <person name="Richardson P.M."/>
        </authorList>
    </citation>
    <scope>NUCLEOTIDE SEQUENCE [LARGE SCALE GENOMIC DNA]</scope>
    <source>
        <strain evidence="13">ATCC 58785 / CBS 6054 / NBRC 10063 / NRRL Y-11545</strain>
    </source>
</reference>
<sequence>MPLTEKPHNSIKKIFKRDTTPVSDSSSPSSANNSHIGLSKLFHHHNDKTPAAVARDSNYVLSNGVNTNNNSTSKKSGNSPVAAGAPAVPRNSSSLSLKRRNTNPARLGNSSSSTSPSVPSDDKTAVTHGPKESKRLTRAETLAHINSVNNKNARNTFNKAHLPQNFQQPISATPSAHAGGDKIVYNPYGLNKNPTQEAPKSTSFYLSGVSDGERVLANPVADPNEYLPADLKQEHVNLLDMFEIDANTKKLGDGGSSDVRIINAISHKKSVYALKKFTLLSKESDQDFYERVTKEFIISKKAAVSRHVVDVIALVRVQSQTNLTRGWGIVLEFCNGGDMFSAIIKPGWKRTPLHEKYCLFKQIAYGLKFLHDNDIVHRDMKPENVLLDANGVAKLCDFGVSDWGHQVHGDLTSPIKLSTSYVGSPPYSPPEVMILKEKSHAEIKNFAYDPFKMDFWGLGMLLFCIVYSGVPFQSATVNDHAFRDYKFTHNRYSSDHPSFKNCQDYNKGPGSEFKWAAQFQSTGASRAAWKLCDPSVTHRYNLEQLFNDPWFLGLEMCLYEHPEQDVNPFILPGTGENYNGYISANSSVPNSRAASRRGTYSRAQHDPEDDLHTPFKSMLDLVGQSSKPQGQLQPQTGDGPAKINTKVDTKVEPQYKTPISPSSMVDGISLNMSPSRNGHSGRPHSNSNPVRYPSDTSSSNASIQSSDSGRPRSMLEIVADTNDEIRSFGITHPDGLLDSADSCFSLLPQGDAEAKKAPGDFPKLLRNSSQLRLDVNGMCELGYKIKKHHHNEISTVQMSNSNSRRR</sequence>
<dbReference type="KEGG" id="pic:PICST_89585"/>
<gene>
    <name evidence="12" type="ORF">PICST_89585</name>
</gene>
<feature type="compositionally biased region" description="Low complexity" evidence="10">
    <location>
        <begin position="110"/>
        <end position="119"/>
    </location>
</feature>
<dbReference type="PROSITE" id="PS00107">
    <property type="entry name" value="PROTEIN_KINASE_ATP"/>
    <property type="match status" value="1"/>
</dbReference>
<feature type="domain" description="Protein kinase" evidence="11">
    <location>
        <begin position="245"/>
        <end position="551"/>
    </location>
</feature>
<comment type="catalytic activity">
    <reaction evidence="7">
        <text>L-threonyl-[protein] + ATP = O-phospho-L-threonyl-[protein] + ADP + H(+)</text>
        <dbReference type="Rhea" id="RHEA:46608"/>
        <dbReference type="Rhea" id="RHEA-COMP:11060"/>
        <dbReference type="Rhea" id="RHEA-COMP:11605"/>
        <dbReference type="ChEBI" id="CHEBI:15378"/>
        <dbReference type="ChEBI" id="CHEBI:30013"/>
        <dbReference type="ChEBI" id="CHEBI:30616"/>
        <dbReference type="ChEBI" id="CHEBI:61977"/>
        <dbReference type="ChEBI" id="CHEBI:456216"/>
        <dbReference type="EC" id="2.7.11.1"/>
    </reaction>
</comment>
<dbReference type="InterPro" id="IPR017441">
    <property type="entry name" value="Protein_kinase_ATP_BS"/>
</dbReference>
<dbReference type="HOGENOM" id="CLU_009275_0_0_1"/>
<dbReference type="PROSITE" id="PS00108">
    <property type="entry name" value="PROTEIN_KINASE_ST"/>
    <property type="match status" value="1"/>
</dbReference>
<feature type="region of interest" description="Disordered" evidence="10">
    <location>
        <begin position="62"/>
        <end position="138"/>
    </location>
</feature>
<protein>
    <recommendedName>
        <fullName evidence="1">non-specific serine/threonine protein kinase</fullName>
        <ecNumber evidence="1">2.7.11.1</ecNumber>
    </recommendedName>
</protein>
<feature type="compositionally biased region" description="Polar residues" evidence="10">
    <location>
        <begin position="670"/>
        <end position="689"/>
    </location>
</feature>
<dbReference type="InterPro" id="IPR011009">
    <property type="entry name" value="Kinase-like_dom_sf"/>
</dbReference>
<dbReference type="OrthoDB" id="4062651at2759"/>
<evidence type="ECO:0000256" key="2">
    <source>
        <dbReference type="ARBA" id="ARBA00022527"/>
    </source>
</evidence>
<dbReference type="InterPro" id="IPR008271">
    <property type="entry name" value="Ser/Thr_kinase_AS"/>
</dbReference>
<evidence type="ECO:0000313" key="13">
    <source>
        <dbReference type="Proteomes" id="UP000002258"/>
    </source>
</evidence>
<dbReference type="eggNOG" id="KOG0583">
    <property type="taxonomic scope" value="Eukaryota"/>
</dbReference>
<evidence type="ECO:0000256" key="8">
    <source>
        <dbReference type="ARBA" id="ARBA00048679"/>
    </source>
</evidence>
<dbReference type="Pfam" id="PF00069">
    <property type="entry name" value="Pkinase"/>
    <property type="match status" value="1"/>
</dbReference>
<proteinExistence type="predicted"/>
<dbReference type="GO" id="GO:0030447">
    <property type="term" value="P:filamentous growth"/>
    <property type="evidence" value="ECO:0007669"/>
    <property type="project" value="UniProtKB-ARBA"/>
</dbReference>
<feature type="compositionally biased region" description="Polar residues" evidence="10">
    <location>
        <begin position="582"/>
        <end position="593"/>
    </location>
</feature>
<dbReference type="GO" id="GO:0035556">
    <property type="term" value="P:intracellular signal transduction"/>
    <property type="evidence" value="ECO:0007669"/>
    <property type="project" value="TreeGrafter"/>
</dbReference>
<name>A3LV32_PICST</name>
<feature type="compositionally biased region" description="Low complexity" evidence="10">
    <location>
        <begin position="694"/>
        <end position="708"/>
    </location>
</feature>
<dbReference type="PROSITE" id="PS50011">
    <property type="entry name" value="PROTEIN_KINASE_DOM"/>
    <property type="match status" value="1"/>
</dbReference>
<dbReference type="FunFam" id="1.10.510.10:FF:000949">
    <property type="entry name" value="Serine/threonine-protein kinase PTK1/STK1"/>
    <property type="match status" value="1"/>
</dbReference>
<dbReference type="InterPro" id="IPR000719">
    <property type="entry name" value="Prot_kinase_dom"/>
</dbReference>
<keyword evidence="5" id="KW-0418">Kinase</keyword>
<feature type="compositionally biased region" description="Polar residues" evidence="10">
    <location>
        <begin position="623"/>
        <end position="636"/>
    </location>
</feature>
<feature type="compositionally biased region" description="Basic and acidic residues" evidence="10">
    <location>
        <begin position="603"/>
        <end position="613"/>
    </location>
</feature>
<dbReference type="EMBL" id="CP000499">
    <property type="protein sequence ID" value="ABN67057.2"/>
    <property type="molecule type" value="Genomic_DNA"/>
</dbReference>
<evidence type="ECO:0000256" key="5">
    <source>
        <dbReference type="ARBA" id="ARBA00022777"/>
    </source>
</evidence>
<evidence type="ECO:0000313" key="12">
    <source>
        <dbReference type="EMBL" id="ABN67057.2"/>
    </source>
</evidence>